<dbReference type="InterPro" id="IPR032675">
    <property type="entry name" value="LRR_dom_sf"/>
</dbReference>
<proteinExistence type="predicted"/>
<reference evidence="2" key="1">
    <citation type="submission" date="2022-07" db="EMBL/GenBank/DDBJ databases">
        <authorList>
            <person name="Macas J."/>
            <person name="Novak P."/>
            <person name="Neumann P."/>
        </authorList>
    </citation>
    <scope>NUCLEOTIDE SEQUENCE</scope>
</reference>
<dbReference type="InterPro" id="IPR006566">
    <property type="entry name" value="FBD"/>
</dbReference>
<feature type="domain" description="F-box" evidence="1">
    <location>
        <begin position="13"/>
        <end position="49"/>
    </location>
</feature>
<dbReference type="EMBL" id="CAMAPF010000933">
    <property type="protein sequence ID" value="CAH9124151.1"/>
    <property type="molecule type" value="Genomic_DNA"/>
</dbReference>
<keyword evidence="3" id="KW-1185">Reference proteome</keyword>
<protein>
    <recommendedName>
        <fullName evidence="1">F-box domain-containing protein</fullName>
    </recommendedName>
</protein>
<dbReference type="AlphaFoldDB" id="A0AAV0EK51"/>
<dbReference type="SUPFAM" id="SSF81383">
    <property type="entry name" value="F-box domain"/>
    <property type="match status" value="1"/>
</dbReference>
<evidence type="ECO:0000313" key="3">
    <source>
        <dbReference type="Proteomes" id="UP001152523"/>
    </source>
</evidence>
<comment type="caution">
    <text evidence="2">The sequence shown here is derived from an EMBL/GenBank/DDBJ whole genome shotgun (WGS) entry which is preliminary data.</text>
</comment>
<dbReference type="Pfam" id="PF00646">
    <property type="entry name" value="F-box"/>
    <property type="match status" value="1"/>
</dbReference>
<dbReference type="SMART" id="SM00579">
    <property type="entry name" value="FBD"/>
    <property type="match status" value="1"/>
</dbReference>
<name>A0AAV0EK51_9ASTE</name>
<dbReference type="InterPro" id="IPR036047">
    <property type="entry name" value="F-box-like_dom_sf"/>
</dbReference>
<organism evidence="2 3">
    <name type="scientific">Cuscuta epithymum</name>
    <dbReference type="NCBI Taxonomy" id="186058"/>
    <lineage>
        <taxon>Eukaryota</taxon>
        <taxon>Viridiplantae</taxon>
        <taxon>Streptophyta</taxon>
        <taxon>Embryophyta</taxon>
        <taxon>Tracheophyta</taxon>
        <taxon>Spermatophyta</taxon>
        <taxon>Magnoliopsida</taxon>
        <taxon>eudicotyledons</taxon>
        <taxon>Gunneridae</taxon>
        <taxon>Pentapetalae</taxon>
        <taxon>asterids</taxon>
        <taxon>lamiids</taxon>
        <taxon>Solanales</taxon>
        <taxon>Convolvulaceae</taxon>
        <taxon>Cuscuteae</taxon>
        <taxon>Cuscuta</taxon>
        <taxon>Cuscuta subgen. Cuscuta</taxon>
    </lineage>
</organism>
<dbReference type="SUPFAM" id="SSF52047">
    <property type="entry name" value="RNI-like"/>
    <property type="match status" value="1"/>
</dbReference>
<dbReference type="InterPro" id="IPR053772">
    <property type="entry name" value="At1g61320/At1g61330-like"/>
</dbReference>
<dbReference type="PANTHER" id="PTHR34145">
    <property type="entry name" value="OS02G0105600 PROTEIN"/>
    <property type="match status" value="1"/>
</dbReference>
<dbReference type="PANTHER" id="PTHR34145:SF28">
    <property type="entry name" value="F-BOX DOMAIN-CONTAINING PROTEIN"/>
    <property type="match status" value="1"/>
</dbReference>
<dbReference type="SMART" id="SM00256">
    <property type="entry name" value="FBOX"/>
    <property type="match status" value="1"/>
</dbReference>
<gene>
    <name evidence="2" type="ORF">CEPIT_LOCUS25767</name>
</gene>
<dbReference type="InterPro" id="IPR001810">
    <property type="entry name" value="F-box_dom"/>
</dbReference>
<evidence type="ECO:0000259" key="1">
    <source>
        <dbReference type="PROSITE" id="PS50181"/>
    </source>
</evidence>
<accession>A0AAV0EK51</accession>
<dbReference type="Gene3D" id="3.80.10.10">
    <property type="entry name" value="Ribonuclease Inhibitor"/>
    <property type="match status" value="1"/>
</dbReference>
<evidence type="ECO:0000313" key="2">
    <source>
        <dbReference type="EMBL" id="CAH9124151.1"/>
    </source>
</evidence>
<dbReference type="Proteomes" id="UP001152523">
    <property type="component" value="Unassembled WGS sequence"/>
</dbReference>
<dbReference type="Gene3D" id="1.20.1280.50">
    <property type="match status" value="1"/>
</dbReference>
<dbReference type="PROSITE" id="PS50181">
    <property type="entry name" value="FBOX"/>
    <property type="match status" value="1"/>
</dbReference>
<sequence length="412" mass="46970">MASHPRLRSNTASDLISQLPEDIKHRILECLNTREVARTAVLSKQWNDVWLRHGRLVFDWDLGDLLGGNICLKMITNVLLLRSGPVKKFTLAISKFEPALKQSDIDVLCRFLSRNGIEKLHLSIDADGDTGEYYTVPVCVISCPTIKQLQLGYMYFCWPVNTQPASMFYGVTSLKFHFMEFKPNDTGILPSIPHLEILVFFDCDGINHFVISAPKLKCLSFATRIVAEWKFFELHFPVIETLRFSVCPLYNKATAAINVQERFPIATNLQVIKLTNFSFAHTKCITLVIQLLRKCPKLHKLEINSMEYRHCMIYGREFQCPDPTSLKDPESLFNDQDLCKLKTVKMKEFRGLRGEMLFIEAILSKSPVLEEVFIMESVGIDASVAFKMTREMTSFPRASPKAKIVFGDPKGS</sequence>